<dbReference type="InterPro" id="IPR002347">
    <property type="entry name" value="SDR_fam"/>
</dbReference>
<dbReference type="GO" id="GO:0016491">
    <property type="term" value="F:oxidoreductase activity"/>
    <property type="evidence" value="ECO:0007669"/>
    <property type="project" value="UniProtKB-KW"/>
</dbReference>
<dbReference type="PANTHER" id="PTHR44196">
    <property type="entry name" value="DEHYDROGENASE/REDUCTASE SDR FAMILY MEMBER 7B"/>
    <property type="match status" value="1"/>
</dbReference>
<dbReference type="SUPFAM" id="SSF51735">
    <property type="entry name" value="NAD(P)-binding Rossmann-fold domains"/>
    <property type="match status" value="1"/>
</dbReference>
<gene>
    <name evidence="3" type="ORF">SAMN05444695_103332</name>
</gene>
<dbReference type="PRINTS" id="PR00081">
    <property type="entry name" value="GDHRDH"/>
</dbReference>
<protein>
    <submittedName>
        <fullName evidence="3">Short-chain dehydrogenase</fullName>
    </submittedName>
</protein>
<dbReference type="RefSeq" id="WP_072736604.1">
    <property type="nucleotide sequence ID" value="NZ_CP048813.1"/>
</dbReference>
<evidence type="ECO:0000256" key="2">
    <source>
        <dbReference type="ARBA" id="ARBA00023002"/>
    </source>
</evidence>
<dbReference type="GO" id="GO:0016020">
    <property type="term" value="C:membrane"/>
    <property type="evidence" value="ECO:0007669"/>
    <property type="project" value="TreeGrafter"/>
</dbReference>
<evidence type="ECO:0000256" key="1">
    <source>
        <dbReference type="ARBA" id="ARBA00006484"/>
    </source>
</evidence>
<accession>A0A1G8FMJ2</accession>
<dbReference type="Gene3D" id="3.40.50.720">
    <property type="entry name" value="NAD(P)-binding Rossmann-like Domain"/>
    <property type="match status" value="1"/>
</dbReference>
<dbReference type="CDD" id="cd05233">
    <property type="entry name" value="SDR_c"/>
    <property type="match status" value="1"/>
</dbReference>
<dbReference type="Proteomes" id="UP000183263">
    <property type="component" value="Unassembled WGS sequence"/>
</dbReference>
<sequence>MRILVVGASRGLGRAVVDGLAGDGHDVTGVSRTRPAVVEAQWIEADFGVPGRAAESIADQAPDELDVIIYNLGIWEATAFTDDYSFLAQSAEATEALVAANVTGPLLVLRRLLPRLLDSAQPKIILTGSTSGLPRSGRPEVAFGASKNALNGIADALRENYREQRLAVTVLQLGYLNTDDPLHTPKARAAEAGRGTQIPVHDVLDVIRMLLGLSPASFVRELVMPAILDERF</sequence>
<dbReference type="OrthoDB" id="9765468at2"/>
<evidence type="ECO:0000313" key="4">
    <source>
        <dbReference type="Proteomes" id="UP000183263"/>
    </source>
</evidence>
<dbReference type="InterPro" id="IPR036291">
    <property type="entry name" value="NAD(P)-bd_dom_sf"/>
</dbReference>
<evidence type="ECO:0000313" key="3">
    <source>
        <dbReference type="EMBL" id="SDH83374.1"/>
    </source>
</evidence>
<proteinExistence type="inferred from homology"/>
<organism evidence="3 4">
    <name type="scientific">Rhodococcus triatomae</name>
    <dbReference type="NCBI Taxonomy" id="300028"/>
    <lineage>
        <taxon>Bacteria</taxon>
        <taxon>Bacillati</taxon>
        <taxon>Actinomycetota</taxon>
        <taxon>Actinomycetes</taxon>
        <taxon>Mycobacteriales</taxon>
        <taxon>Nocardiaceae</taxon>
        <taxon>Rhodococcus</taxon>
    </lineage>
</organism>
<keyword evidence="2" id="KW-0560">Oxidoreductase</keyword>
<dbReference type="AlphaFoldDB" id="A0A1G8FMJ2"/>
<comment type="similarity">
    <text evidence="1">Belongs to the short-chain dehydrogenases/reductases (SDR) family.</text>
</comment>
<dbReference type="PANTHER" id="PTHR44196:SF1">
    <property type="entry name" value="DEHYDROGENASE_REDUCTASE SDR FAMILY MEMBER 7B"/>
    <property type="match status" value="1"/>
</dbReference>
<reference evidence="3 4" key="1">
    <citation type="submission" date="2016-10" db="EMBL/GenBank/DDBJ databases">
        <authorList>
            <person name="de Groot N.N."/>
        </authorList>
    </citation>
    <scope>NUCLEOTIDE SEQUENCE [LARGE SCALE GENOMIC DNA]</scope>
    <source>
        <strain evidence="3 4">DSM 44892</strain>
    </source>
</reference>
<dbReference type="Pfam" id="PF00106">
    <property type="entry name" value="adh_short"/>
    <property type="match status" value="1"/>
</dbReference>
<name>A0A1G8FMJ2_9NOCA</name>
<dbReference type="EMBL" id="FNDN01000003">
    <property type="protein sequence ID" value="SDH83374.1"/>
    <property type="molecule type" value="Genomic_DNA"/>
</dbReference>
<keyword evidence="4" id="KW-1185">Reference proteome</keyword>